<dbReference type="AlphaFoldDB" id="A0AAD9I905"/>
<gene>
    <name evidence="1" type="ORF">P8C59_007562</name>
</gene>
<protein>
    <submittedName>
        <fullName evidence="1">Uncharacterized protein</fullName>
    </submittedName>
</protein>
<evidence type="ECO:0000313" key="2">
    <source>
        <dbReference type="Proteomes" id="UP001217918"/>
    </source>
</evidence>
<organism evidence="1 2">
    <name type="scientific">Phyllachora maydis</name>
    <dbReference type="NCBI Taxonomy" id="1825666"/>
    <lineage>
        <taxon>Eukaryota</taxon>
        <taxon>Fungi</taxon>
        <taxon>Dikarya</taxon>
        <taxon>Ascomycota</taxon>
        <taxon>Pezizomycotina</taxon>
        <taxon>Sordariomycetes</taxon>
        <taxon>Sordariomycetidae</taxon>
        <taxon>Phyllachorales</taxon>
        <taxon>Phyllachoraceae</taxon>
        <taxon>Phyllachora</taxon>
    </lineage>
</organism>
<comment type="caution">
    <text evidence="1">The sequence shown here is derived from an EMBL/GenBank/DDBJ whole genome shotgun (WGS) entry which is preliminary data.</text>
</comment>
<proteinExistence type="predicted"/>
<name>A0AAD9I905_9PEZI</name>
<sequence>MMKPLSSKNEARYVATSVTLTAKTREPSWSMCCLYYRGSLGPVNCGYNHMTPQKGSRTLATAQYKAVFENDSDMTRLCGVTGNSFTLNAVIQIYAPTITVYVSTKALVGSAATIRNSHFLPTRCICLR</sequence>
<keyword evidence="2" id="KW-1185">Reference proteome</keyword>
<reference evidence="1" key="1">
    <citation type="journal article" date="2023" name="Mol. Plant Microbe Interact.">
        <title>Elucidating the Obligate Nature and Biological Capacity of an Invasive Fungal Corn Pathogen.</title>
        <authorList>
            <person name="MacCready J.S."/>
            <person name="Roggenkamp E.M."/>
            <person name="Gdanetz K."/>
            <person name="Chilvers M.I."/>
        </authorList>
    </citation>
    <scope>NUCLEOTIDE SEQUENCE</scope>
    <source>
        <strain evidence="1">PM02</strain>
    </source>
</reference>
<evidence type="ECO:0000313" key="1">
    <source>
        <dbReference type="EMBL" id="KAK2073271.1"/>
    </source>
</evidence>
<dbReference type="EMBL" id="JAQQPM010000006">
    <property type="protein sequence ID" value="KAK2073271.1"/>
    <property type="molecule type" value="Genomic_DNA"/>
</dbReference>
<dbReference type="Proteomes" id="UP001217918">
    <property type="component" value="Unassembled WGS sequence"/>
</dbReference>
<accession>A0AAD9I905</accession>